<dbReference type="PRINTS" id="PR00019">
    <property type="entry name" value="LEURICHRPT"/>
</dbReference>
<keyword evidence="8" id="KW-1133">Transmembrane helix</keyword>
<keyword evidence="6 13" id="KW-0732">Signal</keyword>
<evidence type="ECO:0000256" key="1">
    <source>
        <dbReference type="ARBA" id="ARBA00004251"/>
    </source>
</evidence>
<evidence type="ECO:0000256" key="2">
    <source>
        <dbReference type="ARBA" id="ARBA00009592"/>
    </source>
</evidence>
<dbReference type="Pfam" id="PF08263">
    <property type="entry name" value="LRRNT_2"/>
    <property type="match status" value="1"/>
</dbReference>
<dbReference type="PROSITE" id="PS51450">
    <property type="entry name" value="LRR"/>
    <property type="match status" value="2"/>
</dbReference>
<protein>
    <recommendedName>
        <fullName evidence="14">Leucine-rich repeat-containing N-terminal plant-type domain-containing protein</fullName>
    </recommendedName>
</protein>
<evidence type="ECO:0000313" key="15">
    <source>
        <dbReference type="EMBL" id="CAL0324694.1"/>
    </source>
</evidence>
<feature type="domain" description="Leucine-rich repeat-containing N-terminal plant-type" evidence="14">
    <location>
        <begin position="29"/>
        <end position="70"/>
    </location>
</feature>
<gene>
    <name evidence="15" type="ORF">LLUT_LOCUS25754</name>
</gene>
<evidence type="ECO:0000256" key="3">
    <source>
        <dbReference type="ARBA" id="ARBA00022475"/>
    </source>
</evidence>
<dbReference type="InterPro" id="IPR013210">
    <property type="entry name" value="LRR_N_plant-typ"/>
</dbReference>
<dbReference type="FunFam" id="3.80.10.10:FF:000095">
    <property type="entry name" value="LRR receptor-like serine/threonine-protein kinase GSO1"/>
    <property type="match status" value="1"/>
</dbReference>
<dbReference type="AlphaFoldDB" id="A0AAV1XSP4"/>
<evidence type="ECO:0000256" key="4">
    <source>
        <dbReference type="ARBA" id="ARBA00022614"/>
    </source>
</evidence>
<dbReference type="Pfam" id="PF00560">
    <property type="entry name" value="LRR_1"/>
    <property type="match status" value="6"/>
</dbReference>
<evidence type="ECO:0000256" key="6">
    <source>
        <dbReference type="ARBA" id="ARBA00022729"/>
    </source>
</evidence>
<feature type="chain" id="PRO_5043606635" description="Leucine-rich repeat-containing N-terminal plant-type domain-containing protein" evidence="13">
    <location>
        <begin position="20"/>
        <end position="1133"/>
    </location>
</feature>
<dbReference type="SUPFAM" id="SSF52058">
    <property type="entry name" value="L domain-like"/>
    <property type="match status" value="3"/>
</dbReference>
<dbReference type="EMBL" id="CAXHTB010000018">
    <property type="protein sequence ID" value="CAL0324694.1"/>
    <property type="molecule type" value="Genomic_DNA"/>
</dbReference>
<comment type="similarity">
    <text evidence="2">Belongs to the RLP family.</text>
</comment>
<dbReference type="PANTHER" id="PTHR48061">
    <property type="entry name" value="LEUCINE-RICH REPEAT RECEPTOR PROTEIN KINASE EMS1-LIKE-RELATED"/>
    <property type="match status" value="1"/>
</dbReference>
<keyword evidence="11" id="KW-0325">Glycoprotein</keyword>
<dbReference type="PANTHER" id="PTHR48061:SF2">
    <property type="entry name" value="RECEPTOR LIKE PROTEIN 30-LIKE"/>
    <property type="match status" value="1"/>
</dbReference>
<evidence type="ECO:0000256" key="5">
    <source>
        <dbReference type="ARBA" id="ARBA00022692"/>
    </source>
</evidence>
<evidence type="ECO:0000259" key="14">
    <source>
        <dbReference type="Pfam" id="PF08263"/>
    </source>
</evidence>
<evidence type="ECO:0000313" key="16">
    <source>
        <dbReference type="Proteomes" id="UP001497480"/>
    </source>
</evidence>
<name>A0AAV1XSP4_LUPLU</name>
<evidence type="ECO:0000256" key="7">
    <source>
        <dbReference type="ARBA" id="ARBA00022737"/>
    </source>
</evidence>
<feature type="compositionally biased region" description="Acidic residues" evidence="12">
    <location>
        <begin position="1050"/>
        <end position="1059"/>
    </location>
</feature>
<feature type="region of interest" description="Disordered" evidence="12">
    <location>
        <begin position="1049"/>
        <end position="1076"/>
    </location>
</feature>
<feature type="compositionally biased region" description="Acidic residues" evidence="12">
    <location>
        <begin position="1066"/>
        <end position="1076"/>
    </location>
</feature>
<keyword evidence="10" id="KW-0675">Receptor</keyword>
<dbReference type="InterPro" id="IPR003591">
    <property type="entry name" value="Leu-rich_rpt_typical-subtyp"/>
</dbReference>
<dbReference type="Pfam" id="PF13516">
    <property type="entry name" value="LRR_6"/>
    <property type="match status" value="2"/>
</dbReference>
<dbReference type="GO" id="GO:0005886">
    <property type="term" value="C:plasma membrane"/>
    <property type="evidence" value="ECO:0007669"/>
    <property type="project" value="UniProtKB-SubCell"/>
</dbReference>
<evidence type="ECO:0000256" key="10">
    <source>
        <dbReference type="ARBA" id="ARBA00023170"/>
    </source>
</evidence>
<dbReference type="SMART" id="SM00369">
    <property type="entry name" value="LRR_TYP"/>
    <property type="match status" value="8"/>
</dbReference>
<feature type="signal peptide" evidence="13">
    <location>
        <begin position="1"/>
        <end position="19"/>
    </location>
</feature>
<dbReference type="Proteomes" id="UP001497480">
    <property type="component" value="Unassembled WGS sequence"/>
</dbReference>
<keyword evidence="16" id="KW-1185">Reference proteome</keyword>
<keyword evidence="9" id="KW-0472">Membrane</keyword>
<dbReference type="InterPro" id="IPR046956">
    <property type="entry name" value="RLP23-like"/>
</dbReference>
<keyword evidence="5" id="KW-0812">Transmembrane</keyword>
<comment type="subcellular location">
    <subcellularLocation>
        <location evidence="1">Cell membrane</location>
        <topology evidence="1">Single-pass type I membrane protein</topology>
    </subcellularLocation>
</comment>
<proteinExistence type="inferred from homology"/>
<dbReference type="InterPro" id="IPR032675">
    <property type="entry name" value="LRR_dom_sf"/>
</dbReference>
<evidence type="ECO:0000256" key="11">
    <source>
        <dbReference type="ARBA" id="ARBA00023180"/>
    </source>
</evidence>
<dbReference type="FunFam" id="3.80.10.10:FF:000213">
    <property type="entry name" value="Tyrosine-sulfated glycopeptide receptor 1"/>
    <property type="match status" value="2"/>
</dbReference>
<keyword evidence="7" id="KW-0677">Repeat</keyword>
<dbReference type="InterPro" id="IPR001611">
    <property type="entry name" value="Leu-rich_rpt"/>
</dbReference>
<evidence type="ECO:0000256" key="12">
    <source>
        <dbReference type="SAM" id="MobiDB-lite"/>
    </source>
</evidence>
<keyword evidence="3" id="KW-1003">Cell membrane</keyword>
<evidence type="ECO:0000256" key="9">
    <source>
        <dbReference type="ARBA" id="ARBA00023136"/>
    </source>
</evidence>
<comment type="caution">
    <text evidence="15">The sequence shown here is derived from an EMBL/GenBank/DDBJ whole genome shotgun (WGS) entry which is preliminary data.</text>
</comment>
<evidence type="ECO:0000256" key="13">
    <source>
        <dbReference type="SAM" id="SignalP"/>
    </source>
</evidence>
<keyword evidence="4" id="KW-0433">Leucine-rich repeat</keyword>
<organism evidence="15 16">
    <name type="scientific">Lupinus luteus</name>
    <name type="common">European yellow lupine</name>
    <dbReference type="NCBI Taxonomy" id="3873"/>
    <lineage>
        <taxon>Eukaryota</taxon>
        <taxon>Viridiplantae</taxon>
        <taxon>Streptophyta</taxon>
        <taxon>Embryophyta</taxon>
        <taxon>Tracheophyta</taxon>
        <taxon>Spermatophyta</taxon>
        <taxon>Magnoliopsida</taxon>
        <taxon>eudicotyledons</taxon>
        <taxon>Gunneridae</taxon>
        <taxon>Pentapetalae</taxon>
        <taxon>rosids</taxon>
        <taxon>fabids</taxon>
        <taxon>Fabales</taxon>
        <taxon>Fabaceae</taxon>
        <taxon>Papilionoideae</taxon>
        <taxon>50 kb inversion clade</taxon>
        <taxon>genistoids sensu lato</taxon>
        <taxon>core genistoids</taxon>
        <taxon>Genisteae</taxon>
        <taxon>Lupinus</taxon>
    </lineage>
</organism>
<accession>A0AAV1XSP4</accession>
<reference evidence="15 16" key="1">
    <citation type="submission" date="2024-03" db="EMBL/GenBank/DDBJ databases">
        <authorList>
            <person name="Martinez-Hernandez J."/>
        </authorList>
    </citation>
    <scope>NUCLEOTIDE SEQUENCE [LARGE SCALE GENOMIC DNA]</scope>
</reference>
<evidence type="ECO:0000256" key="8">
    <source>
        <dbReference type="ARBA" id="ARBA00022989"/>
    </source>
</evidence>
<sequence>MRITLLSLISFIFSNWVYLSIHISGQCLQDQQSLLLQFKNNLKLNLESSRKLRLWNQSVDCCQWGGVTCDKEGHVTGLDLSAESISGGFDNSSSLFSLQNLQILNLSSNNFNSVIPSGFNKLNKLTFLNLSYSGFKGQIPIEISQLTRLVTLDISSLTYLTGQELKLENPNLKKIVQNLTNIRQLFLDGVSIKAQGQEWSNVLLLLPNLQELSMSHCNLLGPLDSSLARIPNLAIIRLNQNNLSSSVPETFANFKNLTTLSLEYCGLVGTFPEKVFQVRTLSVIDISYNTNLFGSFPDFPLNGSLRSLIVSKTNFSGAFPNSIGNMMQLSKLDLSNCKFNGTLPSSLSNLAELSYLDLSSNRFTGSIPPLGLARKLTHIDLSHNDLSGAIPSLSHFEGLQNLLSIDLGYNSFNGSVPSSLFTLPSLQVVQLSNNQFSKLDEFLNVSSYKLNTLNLATNNLSGPIPPSIFRLSGLSVLELSSNKFDGSMLLCMLSKLRSLTTLDLSYNNLSINASVIDANLSSFPNMSNIKLVSCNLKTFPAFLRYQSRLISLDLSDNHIQGIVPNWIWKLGILQTLNVSHNLLTELEGPLQNLSSNLVVLDLHHNQLQGPLTVFTKYAAYLDYSSNKFSSVIPLNIGDYLSGMIFLSLSNNTFHGSLPVSLCKAQNIQVLDLSENKISGTIPSCLIALSQTLGVLDLKMNQLTGPIPDMFPVSCALKTIDLNGNALDGSIPKSLANCTTLEVLNLGENKIDDGFPCFLKTISTLYVLVLRKNNLRGSIGCPNNNGTWHMLQIVDLAFNQFSGKLPVKCFTRWEAMMNEENQAESEVNHIQFTVLQYGRQAYYQDSVTVTSKGQQMTLVKILTVFTSIDFSSNNFRGEIPKELFDFKALYVLNLSNNFLSGQIPSSVGNLKQLESLDLSINSLDGKIPVEIASLSFLSFLNLSFNQLSGEIPTGTQIQSFSYASFIGNKGLCGPPLTTNCSANGNVSPTEVSKTEFDWQFVTTGVGFGFGAGLVVPSLMIWERGRKWSNNMIDKLLIVLLPMFGIAYIPNSDDDDEDDNKEETNSEMSDDYNEDEDDQGYPRIRVEYCVFCSKLDITKQKASKPMYTFSIPRNDTAIPSIQCAKNHTLLLLDPL</sequence>
<dbReference type="Pfam" id="PF13855">
    <property type="entry name" value="LRR_8"/>
    <property type="match status" value="3"/>
</dbReference>
<dbReference type="Gene3D" id="3.80.10.10">
    <property type="entry name" value="Ribonuclease Inhibitor"/>
    <property type="match status" value="6"/>
</dbReference>